<organism evidence="3 4">
    <name type="scientific">Toxocara canis</name>
    <name type="common">Canine roundworm</name>
    <dbReference type="NCBI Taxonomy" id="6265"/>
    <lineage>
        <taxon>Eukaryota</taxon>
        <taxon>Metazoa</taxon>
        <taxon>Ecdysozoa</taxon>
        <taxon>Nematoda</taxon>
        <taxon>Chromadorea</taxon>
        <taxon>Rhabditida</taxon>
        <taxon>Spirurina</taxon>
        <taxon>Ascaridomorpha</taxon>
        <taxon>Ascaridoidea</taxon>
        <taxon>Toxocaridae</taxon>
        <taxon>Toxocara</taxon>
    </lineage>
</organism>
<dbReference type="Proteomes" id="UP000031036">
    <property type="component" value="Unassembled WGS sequence"/>
</dbReference>
<gene>
    <name evidence="3" type="primary">cut-1</name>
    <name evidence="3" type="ORF">Tcan_11210</name>
</gene>
<dbReference type="STRING" id="6265.A0A0B2VU07"/>
<comment type="caution">
    <text evidence="3">The sequence shown here is derived from an EMBL/GenBank/DDBJ whole genome shotgun (WGS) entry which is preliminary data.</text>
</comment>
<dbReference type="PANTHER" id="PTHR22907">
    <property type="entry name" value="GH04558P"/>
    <property type="match status" value="1"/>
</dbReference>
<dbReference type="OrthoDB" id="6139674at2759"/>
<reference evidence="3 4" key="1">
    <citation type="submission" date="2014-11" db="EMBL/GenBank/DDBJ databases">
        <title>Genetic blueprint of the zoonotic pathogen Toxocara canis.</title>
        <authorList>
            <person name="Zhu X.-Q."/>
            <person name="Korhonen P.K."/>
            <person name="Cai H."/>
            <person name="Young N.D."/>
            <person name="Nejsum P."/>
            <person name="von Samson-Himmelstjerna G."/>
            <person name="Boag P.R."/>
            <person name="Tan P."/>
            <person name="Li Q."/>
            <person name="Min J."/>
            <person name="Yang Y."/>
            <person name="Wang X."/>
            <person name="Fang X."/>
            <person name="Hall R.S."/>
            <person name="Hofmann A."/>
            <person name="Sternberg P.W."/>
            <person name="Jex A.R."/>
            <person name="Gasser R.B."/>
        </authorList>
    </citation>
    <scope>NUCLEOTIDE SEQUENCE [LARGE SCALE GENOMIC DNA]</scope>
    <source>
        <strain evidence="3">PN_DK_2014</strain>
    </source>
</reference>
<dbReference type="Pfam" id="PF25301">
    <property type="entry name" value="CUT_C"/>
    <property type="match status" value="1"/>
</dbReference>
<proteinExistence type="predicted"/>
<dbReference type="EMBL" id="JPKZ01000486">
    <property type="protein sequence ID" value="KHN87036.1"/>
    <property type="molecule type" value="Genomic_DNA"/>
</dbReference>
<dbReference type="InterPro" id="IPR001507">
    <property type="entry name" value="ZP_dom"/>
</dbReference>
<feature type="domain" description="ZP" evidence="2">
    <location>
        <begin position="1"/>
        <end position="111"/>
    </location>
</feature>
<sequence length="111" mass="12171">MKADKTVSTELEVSEITTAVAMPVCRHEILDGGPTGEQIQFALIGQEVCHKWTCDSETVDTFCATIHTCFVDDGNEDNVQILNEEGCALDKFILNNPEYPTDLIAGQEAHV</sequence>
<dbReference type="AlphaFoldDB" id="A0A0B2VU07"/>
<protein>
    <submittedName>
        <fullName evidence="3">Cuticlin-1</fullName>
    </submittedName>
</protein>
<evidence type="ECO:0000313" key="4">
    <source>
        <dbReference type="Proteomes" id="UP000031036"/>
    </source>
</evidence>
<keyword evidence="1" id="KW-0732">Signal</keyword>
<accession>A0A0B2VU07</accession>
<dbReference type="PROSITE" id="PS51034">
    <property type="entry name" value="ZP_2"/>
    <property type="match status" value="1"/>
</dbReference>
<evidence type="ECO:0000259" key="2">
    <source>
        <dbReference type="PROSITE" id="PS51034"/>
    </source>
</evidence>
<evidence type="ECO:0000256" key="1">
    <source>
        <dbReference type="ARBA" id="ARBA00022729"/>
    </source>
</evidence>
<evidence type="ECO:0000313" key="3">
    <source>
        <dbReference type="EMBL" id="KHN87036.1"/>
    </source>
</evidence>
<dbReference type="OMA" id="CATIHTC"/>
<name>A0A0B2VU07_TOXCA</name>
<keyword evidence="4" id="KW-1185">Reference proteome</keyword>
<dbReference type="InterPro" id="IPR057475">
    <property type="entry name" value="CUT_C"/>
</dbReference>
<dbReference type="InterPro" id="IPR051962">
    <property type="entry name" value="Cuticlin"/>
</dbReference>
<dbReference type="PANTHER" id="PTHR22907:SF51">
    <property type="entry name" value="CUTICLIN-1"/>
    <property type="match status" value="1"/>
</dbReference>